<comment type="caution">
    <text evidence="2">The sequence shown here is derived from an EMBL/GenBank/DDBJ whole genome shotgun (WGS) entry which is preliminary data.</text>
</comment>
<protein>
    <submittedName>
        <fullName evidence="2">Uncharacterized protein</fullName>
    </submittedName>
</protein>
<organism evidence="2 3">
    <name type="scientific">Bondarzewia mesenterica</name>
    <dbReference type="NCBI Taxonomy" id="1095465"/>
    <lineage>
        <taxon>Eukaryota</taxon>
        <taxon>Fungi</taxon>
        <taxon>Dikarya</taxon>
        <taxon>Basidiomycota</taxon>
        <taxon>Agaricomycotina</taxon>
        <taxon>Agaricomycetes</taxon>
        <taxon>Russulales</taxon>
        <taxon>Bondarzewiaceae</taxon>
        <taxon>Bondarzewia</taxon>
    </lineage>
</organism>
<evidence type="ECO:0000256" key="1">
    <source>
        <dbReference type="SAM" id="MobiDB-lite"/>
    </source>
</evidence>
<evidence type="ECO:0000313" key="3">
    <source>
        <dbReference type="Proteomes" id="UP000310158"/>
    </source>
</evidence>
<sequence>MGLGRPRQAAACRRQLVHGYDPPAAVTGRAPDLSSTSAMRRRRELGSSRSRCPDSRLGVEEWRMRLVAAQRHIRAGFCSSEQMSTDWMTTITPPRPPRSGLVHARFSPFFPSIHLSTPTALILFTPRDPLSLFPFLTLSKKPIFACLTFDLLTAATVVAKDIVITVELYTIYNASAVFRPQRVIIAVLGDT</sequence>
<feature type="region of interest" description="Disordered" evidence="1">
    <location>
        <begin position="23"/>
        <end position="53"/>
    </location>
</feature>
<gene>
    <name evidence="2" type="ORF">EW146_g6599</name>
</gene>
<reference evidence="2 3" key="1">
    <citation type="submission" date="2019-02" db="EMBL/GenBank/DDBJ databases">
        <title>Genome sequencing of the rare red list fungi Bondarzewia mesenterica.</title>
        <authorList>
            <person name="Buettner E."/>
            <person name="Kellner H."/>
        </authorList>
    </citation>
    <scope>NUCLEOTIDE SEQUENCE [LARGE SCALE GENOMIC DNA]</scope>
    <source>
        <strain evidence="2 3">DSM 108281</strain>
    </source>
</reference>
<name>A0A4S4LPZ7_9AGAM</name>
<dbReference type="EMBL" id="SGPL01000337">
    <property type="protein sequence ID" value="THH13658.1"/>
    <property type="molecule type" value="Genomic_DNA"/>
</dbReference>
<dbReference type="AlphaFoldDB" id="A0A4S4LPZ7"/>
<dbReference type="Proteomes" id="UP000310158">
    <property type="component" value="Unassembled WGS sequence"/>
</dbReference>
<proteinExistence type="predicted"/>
<keyword evidence="3" id="KW-1185">Reference proteome</keyword>
<accession>A0A4S4LPZ7</accession>
<evidence type="ECO:0000313" key="2">
    <source>
        <dbReference type="EMBL" id="THH13658.1"/>
    </source>
</evidence>